<dbReference type="InterPro" id="IPR029069">
    <property type="entry name" value="HotDog_dom_sf"/>
</dbReference>
<dbReference type="Pfam" id="PF20789">
    <property type="entry name" value="4HBT_3C"/>
    <property type="match status" value="1"/>
</dbReference>
<dbReference type="SUPFAM" id="SSF54637">
    <property type="entry name" value="Thioesterase/thiol ester dehydrase-isomerase"/>
    <property type="match status" value="2"/>
</dbReference>
<dbReference type="InterPro" id="IPR049449">
    <property type="entry name" value="TesB_ACOT8-like_N"/>
</dbReference>
<comment type="caution">
    <text evidence="3">The sequence shown here is derived from an EMBL/GenBank/DDBJ whole genome shotgun (WGS) entry which is preliminary data.</text>
</comment>
<sequence length="284" mass="30761">MRFSGLMRSVVRTGEEWSVEVGEDWAQGRSLFGGLQAALAVRAMRDLRSIQAPLRSLQVAFLAPVPPGPVALRARVLRTGKNVQQIEARIVAGEDTLCLAIGIYGAARDSRIAVLPVQPPVPAGARIAMPHLPGVTPDDAPSTLPAPLRLPFVPGLTPNFTQHFGVRWLHGSLPLSGSRETRQVLELDLLDEDGDPLDELRVLALADFIPPIALNWLTTPANGSSLNWMVQFLRDRYDDLPPAGWRVHADLVAARDGYLDQSLSLWAPDGTPAALGRQAMTVFG</sequence>
<feature type="domain" description="Acyl-CoA thioesterase-like N-terminal HotDog" evidence="1">
    <location>
        <begin position="23"/>
        <end position="99"/>
    </location>
</feature>
<dbReference type="EMBL" id="JBHSHD010000010">
    <property type="protein sequence ID" value="MFC4821396.1"/>
    <property type="molecule type" value="Genomic_DNA"/>
</dbReference>
<feature type="domain" description="Acyl-CoA thioesterase-like C-terminal" evidence="2">
    <location>
        <begin position="150"/>
        <end position="282"/>
    </location>
</feature>
<dbReference type="InterPro" id="IPR042171">
    <property type="entry name" value="Acyl-CoA_hotdog"/>
</dbReference>
<dbReference type="Pfam" id="PF13622">
    <property type="entry name" value="4HBT_3"/>
    <property type="match status" value="1"/>
</dbReference>
<evidence type="ECO:0000313" key="3">
    <source>
        <dbReference type="EMBL" id="MFC4821396.1"/>
    </source>
</evidence>
<reference evidence="4" key="1">
    <citation type="journal article" date="2019" name="Int. J. Syst. Evol. Microbiol.">
        <title>The Global Catalogue of Microorganisms (GCM) 10K type strain sequencing project: providing services to taxonomists for standard genome sequencing and annotation.</title>
        <authorList>
            <consortium name="The Broad Institute Genomics Platform"/>
            <consortium name="The Broad Institute Genome Sequencing Center for Infectious Disease"/>
            <person name="Wu L."/>
            <person name="Ma J."/>
        </authorList>
    </citation>
    <scope>NUCLEOTIDE SEQUENCE [LARGE SCALE GENOMIC DNA]</scope>
    <source>
        <strain evidence="4">CCUG 30340</strain>
    </source>
</reference>
<dbReference type="Gene3D" id="2.40.160.210">
    <property type="entry name" value="Acyl-CoA thioesterase, double hotdog domain"/>
    <property type="match status" value="1"/>
</dbReference>
<keyword evidence="4" id="KW-1185">Reference proteome</keyword>
<organism evidence="3 4">
    <name type="scientific">Dokdonella ginsengisoli</name>
    <dbReference type="NCBI Taxonomy" id="363846"/>
    <lineage>
        <taxon>Bacteria</taxon>
        <taxon>Pseudomonadati</taxon>
        <taxon>Pseudomonadota</taxon>
        <taxon>Gammaproteobacteria</taxon>
        <taxon>Lysobacterales</taxon>
        <taxon>Rhodanobacteraceae</taxon>
        <taxon>Dokdonella</taxon>
    </lineage>
</organism>
<protein>
    <submittedName>
        <fullName evidence="3">Acyl-CoA thioesterase</fullName>
    </submittedName>
</protein>
<dbReference type="Proteomes" id="UP001595886">
    <property type="component" value="Unassembled WGS sequence"/>
</dbReference>
<evidence type="ECO:0000259" key="2">
    <source>
        <dbReference type="Pfam" id="PF20789"/>
    </source>
</evidence>
<dbReference type="InterPro" id="IPR049450">
    <property type="entry name" value="ACOT8-like_C"/>
</dbReference>
<accession>A0ABV9QWH3</accession>
<proteinExistence type="predicted"/>
<evidence type="ECO:0000313" key="4">
    <source>
        <dbReference type="Proteomes" id="UP001595886"/>
    </source>
</evidence>
<dbReference type="RefSeq" id="WP_380021678.1">
    <property type="nucleotide sequence ID" value="NZ_JBHSHD010000010.1"/>
</dbReference>
<name>A0ABV9QWH3_9GAMM</name>
<gene>
    <name evidence="3" type="ORF">ACFO6Q_13765</name>
</gene>
<evidence type="ECO:0000259" key="1">
    <source>
        <dbReference type="Pfam" id="PF13622"/>
    </source>
</evidence>